<dbReference type="EMBL" id="JACKVK010000012">
    <property type="protein sequence ID" value="MCV7423531.1"/>
    <property type="molecule type" value="Genomic_DNA"/>
</dbReference>
<evidence type="ECO:0000313" key="4">
    <source>
        <dbReference type="Proteomes" id="UP001141629"/>
    </source>
</evidence>
<organism evidence="3 4">
    <name type="scientific">Mycobacterium yunnanensis</name>
    <dbReference type="NCBI Taxonomy" id="368477"/>
    <lineage>
        <taxon>Bacteria</taxon>
        <taxon>Bacillati</taxon>
        <taxon>Actinomycetota</taxon>
        <taxon>Actinomycetes</taxon>
        <taxon>Mycobacteriales</taxon>
        <taxon>Mycobacteriaceae</taxon>
        <taxon>Mycobacterium</taxon>
    </lineage>
</organism>
<name>A0A9X3C3T1_9MYCO</name>
<gene>
    <name evidence="3" type="ORF">H7K45_23525</name>
</gene>
<keyword evidence="1" id="KW-0732">Signal</keyword>
<dbReference type="Pfam" id="PF24238">
    <property type="entry name" value="CDGP"/>
    <property type="match status" value="1"/>
</dbReference>
<dbReference type="InterPro" id="IPR056271">
    <property type="entry name" value="CDGP_dom"/>
</dbReference>
<dbReference type="AlphaFoldDB" id="A0A9X3C3T1"/>
<feature type="chain" id="PRO_5040967814" description="CDGP domain-containing protein" evidence="1">
    <location>
        <begin position="38"/>
        <end position="137"/>
    </location>
</feature>
<keyword evidence="4" id="KW-1185">Reference proteome</keyword>
<protein>
    <recommendedName>
        <fullName evidence="2">CDGP domain-containing protein</fullName>
    </recommendedName>
</protein>
<dbReference type="Proteomes" id="UP001141629">
    <property type="component" value="Unassembled WGS sequence"/>
</dbReference>
<reference evidence="3" key="1">
    <citation type="submission" date="2020-07" db="EMBL/GenBank/DDBJ databases">
        <authorList>
            <person name="Pettersson B.M.F."/>
            <person name="Behra P.R.K."/>
            <person name="Ramesh M."/>
            <person name="Das S."/>
            <person name="Dasgupta S."/>
            <person name="Kirsebom L.A."/>
        </authorList>
    </citation>
    <scope>NUCLEOTIDE SEQUENCE</scope>
    <source>
        <strain evidence="3">DSM 44838</strain>
    </source>
</reference>
<feature type="signal peptide" evidence="1">
    <location>
        <begin position="1"/>
        <end position="37"/>
    </location>
</feature>
<dbReference type="RefSeq" id="WP_263998488.1">
    <property type="nucleotide sequence ID" value="NZ_JACKVK010000012.1"/>
</dbReference>
<proteinExistence type="predicted"/>
<evidence type="ECO:0000259" key="2">
    <source>
        <dbReference type="Pfam" id="PF24238"/>
    </source>
</evidence>
<evidence type="ECO:0000256" key="1">
    <source>
        <dbReference type="SAM" id="SignalP"/>
    </source>
</evidence>
<sequence length="137" mass="14280">MATFTSRVTRRIGLGAVVAVAPVLVAVGTAAASQAQGAPSPGMGCETVHWGFLGGDRREVCDGAKQADGSWQRTRTVFTPSHYQPLNCLSGGSGNLTCFGGYLVPETTQTQESYPVTADTVLPDEPGWLPPGTDNIL</sequence>
<feature type="domain" description="CDGP" evidence="2">
    <location>
        <begin position="44"/>
        <end position="130"/>
    </location>
</feature>
<comment type="caution">
    <text evidence="3">The sequence shown here is derived from an EMBL/GenBank/DDBJ whole genome shotgun (WGS) entry which is preliminary data.</text>
</comment>
<evidence type="ECO:0000313" key="3">
    <source>
        <dbReference type="EMBL" id="MCV7423531.1"/>
    </source>
</evidence>
<reference evidence="3" key="2">
    <citation type="journal article" date="2022" name="BMC Genomics">
        <title>Comparative genome analysis of mycobacteria focusing on tRNA and non-coding RNA.</title>
        <authorList>
            <person name="Behra P.R.K."/>
            <person name="Pettersson B.M.F."/>
            <person name="Ramesh M."/>
            <person name="Das S."/>
            <person name="Dasgupta S."/>
            <person name="Kirsebom L.A."/>
        </authorList>
    </citation>
    <scope>NUCLEOTIDE SEQUENCE</scope>
    <source>
        <strain evidence="3">DSM 44838</strain>
    </source>
</reference>
<accession>A0A9X3C3T1</accession>